<organism evidence="1 2">
    <name type="scientific">Rubus argutus</name>
    <name type="common">Southern blackberry</name>
    <dbReference type="NCBI Taxonomy" id="59490"/>
    <lineage>
        <taxon>Eukaryota</taxon>
        <taxon>Viridiplantae</taxon>
        <taxon>Streptophyta</taxon>
        <taxon>Embryophyta</taxon>
        <taxon>Tracheophyta</taxon>
        <taxon>Spermatophyta</taxon>
        <taxon>Magnoliopsida</taxon>
        <taxon>eudicotyledons</taxon>
        <taxon>Gunneridae</taxon>
        <taxon>Pentapetalae</taxon>
        <taxon>rosids</taxon>
        <taxon>fabids</taxon>
        <taxon>Rosales</taxon>
        <taxon>Rosaceae</taxon>
        <taxon>Rosoideae</taxon>
        <taxon>Rosoideae incertae sedis</taxon>
        <taxon>Rubus</taxon>
    </lineage>
</organism>
<gene>
    <name evidence="1" type="ORF">M0R45_037417</name>
</gene>
<dbReference type="AlphaFoldDB" id="A0AAW1W023"/>
<evidence type="ECO:0000313" key="1">
    <source>
        <dbReference type="EMBL" id="KAK9913607.1"/>
    </source>
</evidence>
<dbReference type="EMBL" id="JBEDUW010000007">
    <property type="protein sequence ID" value="KAK9913607.1"/>
    <property type="molecule type" value="Genomic_DNA"/>
</dbReference>
<proteinExistence type="predicted"/>
<accession>A0AAW1W023</accession>
<reference evidence="1 2" key="1">
    <citation type="journal article" date="2023" name="G3 (Bethesda)">
        <title>A chromosome-length genome assembly and annotation of blackberry (Rubus argutus, cv. 'Hillquist').</title>
        <authorList>
            <person name="Bruna T."/>
            <person name="Aryal R."/>
            <person name="Dudchenko O."/>
            <person name="Sargent D.J."/>
            <person name="Mead D."/>
            <person name="Buti M."/>
            <person name="Cavallini A."/>
            <person name="Hytonen T."/>
            <person name="Andres J."/>
            <person name="Pham M."/>
            <person name="Weisz D."/>
            <person name="Mascagni F."/>
            <person name="Usai G."/>
            <person name="Natali L."/>
            <person name="Bassil N."/>
            <person name="Fernandez G.E."/>
            <person name="Lomsadze A."/>
            <person name="Armour M."/>
            <person name="Olukolu B."/>
            <person name="Poorten T."/>
            <person name="Britton C."/>
            <person name="Davik J."/>
            <person name="Ashrafi H."/>
            <person name="Aiden E.L."/>
            <person name="Borodovsky M."/>
            <person name="Worthington M."/>
        </authorList>
    </citation>
    <scope>NUCLEOTIDE SEQUENCE [LARGE SCALE GENOMIC DNA]</scope>
    <source>
        <strain evidence="1">PI 553951</strain>
    </source>
</reference>
<protein>
    <submittedName>
        <fullName evidence="1">Uncharacterized protein</fullName>
    </submittedName>
</protein>
<keyword evidence="2" id="KW-1185">Reference proteome</keyword>
<comment type="caution">
    <text evidence="1">The sequence shown here is derived from an EMBL/GenBank/DDBJ whole genome shotgun (WGS) entry which is preliminary data.</text>
</comment>
<name>A0AAW1W023_RUBAR</name>
<sequence length="97" mass="11116">MAGTGQRAWVAGGCERHGARLKVMQPPPPWNLRSPPTSMYLVTSIPKLKLLRNEVDDAEMVPGFFIHHLLLPAWRVQIAEFSQLRESVHHQTWYKTT</sequence>
<evidence type="ECO:0000313" key="2">
    <source>
        <dbReference type="Proteomes" id="UP001457282"/>
    </source>
</evidence>
<dbReference type="Proteomes" id="UP001457282">
    <property type="component" value="Unassembled WGS sequence"/>
</dbReference>